<dbReference type="GeneID" id="103696671"/>
<keyword evidence="2" id="KW-1185">Reference proteome</keyword>
<evidence type="ECO:0000313" key="2">
    <source>
        <dbReference type="Proteomes" id="UP000228380"/>
    </source>
</evidence>
<feature type="compositionally biased region" description="Basic and acidic residues" evidence="1">
    <location>
        <begin position="53"/>
        <end position="72"/>
    </location>
</feature>
<proteinExistence type="predicted"/>
<dbReference type="AlphaFoldDB" id="A0A8B7BGY7"/>
<evidence type="ECO:0000256" key="1">
    <source>
        <dbReference type="SAM" id="MobiDB-lite"/>
    </source>
</evidence>
<dbReference type="Proteomes" id="UP000228380">
    <property type="component" value="Unplaced"/>
</dbReference>
<organism evidence="2 3">
    <name type="scientific">Phoenix dactylifera</name>
    <name type="common">Date palm</name>
    <dbReference type="NCBI Taxonomy" id="42345"/>
    <lineage>
        <taxon>Eukaryota</taxon>
        <taxon>Viridiplantae</taxon>
        <taxon>Streptophyta</taxon>
        <taxon>Embryophyta</taxon>
        <taxon>Tracheophyta</taxon>
        <taxon>Spermatophyta</taxon>
        <taxon>Magnoliopsida</taxon>
        <taxon>Liliopsida</taxon>
        <taxon>Arecaceae</taxon>
        <taxon>Coryphoideae</taxon>
        <taxon>Phoeniceae</taxon>
        <taxon>Phoenix</taxon>
    </lineage>
</organism>
<gene>
    <name evidence="3" type="primary">LOC103696671</name>
</gene>
<reference evidence="3" key="1">
    <citation type="submission" date="2025-08" db="UniProtKB">
        <authorList>
            <consortium name="RefSeq"/>
        </authorList>
    </citation>
    <scope>IDENTIFICATION</scope>
    <source>
        <tissue evidence="3">Young leaves</tissue>
    </source>
</reference>
<feature type="region of interest" description="Disordered" evidence="1">
    <location>
        <begin position="137"/>
        <end position="163"/>
    </location>
</feature>
<sequence>MPQVELEKLVCVGDRKVSCETLVDATGGGELRPDRPPAAVEEPGIPAESSEVPIRREIGRAGRSAVYDREDSTTGSTNPKSSNASRRGAAASNSQLFSANLKAKPPIIGLPGKLQHSGYDGRGARRPPHVRIFPKKARRAEGGGGRKSAVPELEPGSPKVSCFGKVLPNRERERRRREGQTAAERNWEGRGSCWAGFAAIFRCGGGRQTAEEEEEVVVVVEKKISVLSRNIPALAGSVPESSAEADAPVLGEMRRFVSGRRSASWGAEAEVGPGAKTDRVGVWGRRSVVSVEHGERGRE</sequence>
<feature type="compositionally biased region" description="Low complexity" evidence="1">
    <location>
        <begin position="81"/>
        <end position="93"/>
    </location>
</feature>
<dbReference type="KEGG" id="pda:103696671"/>
<name>A0A8B7BGY7_PHODC</name>
<dbReference type="PANTHER" id="PTHR34120:SF2">
    <property type="entry name" value="OS01G0860900 PROTEIN"/>
    <property type="match status" value="1"/>
</dbReference>
<protein>
    <submittedName>
        <fullName evidence="3">Uncharacterized protein LOC103696671</fullName>
    </submittedName>
</protein>
<feature type="region of interest" description="Disordered" evidence="1">
    <location>
        <begin position="25"/>
        <end position="93"/>
    </location>
</feature>
<accession>A0A8B7BGY7</accession>
<dbReference type="PANTHER" id="PTHR34120">
    <property type="entry name" value="EXPRESSED PROTEIN"/>
    <property type="match status" value="1"/>
</dbReference>
<dbReference type="OrthoDB" id="696504at2759"/>
<dbReference type="RefSeq" id="XP_008776578.2">
    <property type="nucleotide sequence ID" value="XM_008778356.3"/>
</dbReference>
<evidence type="ECO:0000313" key="3">
    <source>
        <dbReference type="RefSeq" id="XP_008776578.2"/>
    </source>
</evidence>